<dbReference type="HAMAP" id="MF_02227">
    <property type="entry name" value="RPE"/>
    <property type="match status" value="1"/>
</dbReference>
<evidence type="ECO:0000256" key="9">
    <source>
        <dbReference type="ARBA" id="ARBA00023235"/>
    </source>
</evidence>
<dbReference type="GO" id="GO:0004750">
    <property type="term" value="F:D-ribulose-phosphate 3-epimerase activity"/>
    <property type="evidence" value="ECO:0007669"/>
    <property type="project" value="UniProtKB-UniRule"/>
</dbReference>
<evidence type="ECO:0000256" key="11">
    <source>
        <dbReference type="PIRNR" id="PIRNR001461"/>
    </source>
</evidence>
<dbReference type="InterPro" id="IPR011060">
    <property type="entry name" value="RibuloseP-bd_barrel"/>
</dbReference>
<gene>
    <name evidence="10" type="primary">rpe</name>
    <name evidence="15" type="ORF">SAMN00017405_0037</name>
</gene>
<dbReference type="GO" id="GO:0006098">
    <property type="term" value="P:pentose-phosphate shunt"/>
    <property type="evidence" value="ECO:0007669"/>
    <property type="project" value="UniProtKB-UniRule"/>
</dbReference>
<evidence type="ECO:0000256" key="12">
    <source>
        <dbReference type="PIRSR" id="PIRSR001461-1"/>
    </source>
</evidence>
<evidence type="ECO:0000256" key="5">
    <source>
        <dbReference type="ARBA" id="ARBA00001954"/>
    </source>
</evidence>
<evidence type="ECO:0000256" key="8">
    <source>
        <dbReference type="ARBA" id="ARBA00022723"/>
    </source>
</evidence>
<reference evidence="15 16" key="1">
    <citation type="submission" date="2017-04" db="EMBL/GenBank/DDBJ databases">
        <authorList>
            <person name="Afonso C.L."/>
            <person name="Miller P.J."/>
            <person name="Scott M.A."/>
            <person name="Spackman E."/>
            <person name="Goraichik I."/>
            <person name="Dimitrov K.M."/>
            <person name="Suarez D.L."/>
            <person name="Swayne D.E."/>
        </authorList>
    </citation>
    <scope>NUCLEOTIDE SEQUENCE [LARGE SCALE GENOMIC DNA]</scope>
    <source>
        <strain evidence="15 16">DSM 11270</strain>
    </source>
</reference>
<feature type="binding site" evidence="10">
    <location>
        <begin position="174"/>
        <end position="176"/>
    </location>
    <ligand>
        <name>substrate</name>
    </ligand>
</feature>
<dbReference type="GO" id="GO:0005737">
    <property type="term" value="C:cytoplasm"/>
    <property type="evidence" value="ECO:0007669"/>
    <property type="project" value="UniProtKB-ARBA"/>
</dbReference>
<dbReference type="OrthoDB" id="1645589at2"/>
<evidence type="ECO:0000256" key="2">
    <source>
        <dbReference type="ARBA" id="ARBA00001936"/>
    </source>
</evidence>
<comment type="cofactor">
    <cofactor evidence="3">
        <name>Co(2+)</name>
        <dbReference type="ChEBI" id="CHEBI:48828"/>
    </cofactor>
</comment>
<dbReference type="EC" id="5.1.3.1" evidence="7 10"/>
<evidence type="ECO:0000256" key="4">
    <source>
        <dbReference type="ARBA" id="ARBA00001947"/>
    </source>
</evidence>
<comment type="similarity">
    <text evidence="6 10 11">Belongs to the ribulose-phosphate 3-epimerase family.</text>
</comment>
<dbReference type="PROSITE" id="PS01086">
    <property type="entry name" value="RIBUL_P_3_EPIMER_2"/>
    <property type="match status" value="1"/>
</dbReference>
<dbReference type="PANTHER" id="PTHR11749">
    <property type="entry name" value="RIBULOSE-5-PHOSPHATE-3-EPIMERASE"/>
    <property type="match status" value="1"/>
</dbReference>
<dbReference type="AlphaFoldDB" id="A0A1W1VJA5"/>
<comment type="pathway">
    <text evidence="10">Carbohydrate degradation.</text>
</comment>
<sequence>MIKIAPSLLSADFSCLKEEVESIETAGADWLHLDIMDGHFVPNITFGPLVLKALKKHSNLFFDTHLMIENPDKYIQEFVSAGADLITVHAETTPHLHRTIQNIKSLGVKAGVSLNPSTPLNVLEYVIEDIDLVLLMSVNPGFGGQKFIRSVVCKINALKKLIDEKNLNLSIQIDGGINKETAPLVVEAGADVLVAGSAIFGHENRKKAIDDIKKSYA</sequence>
<dbReference type="PIRSF" id="PIRSF001461">
    <property type="entry name" value="RPE"/>
    <property type="match status" value="1"/>
</dbReference>
<feature type="binding site" evidence="10 14">
    <location>
        <position position="7"/>
    </location>
    <ligand>
        <name>substrate</name>
    </ligand>
</feature>
<evidence type="ECO:0000256" key="14">
    <source>
        <dbReference type="PIRSR" id="PIRSR001461-3"/>
    </source>
</evidence>
<keyword evidence="16" id="KW-1185">Reference proteome</keyword>
<dbReference type="PROSITE" id="PS01085">
    <property type="entry name" value="RIBUL_P_3_EPIMER_1"/>
    <property type="match status" value="1"/>
</dbReference>
<evidence type="ECO:0000256" key="3">
    <source>
        <dbReference type="ARBA" id="ARBA00001941"/>
    </source>
</evidence>
<comment type="cofactor">
    <cofactor evidence="5">
        <name>Fe(2+)</name>
        <dbReference type="ChEBI" id="CHEBI:29033"/>
    </cofactor>
</comment>
<evidence type="ECO:0000313" key="16">
    <source>
        <dbReference type="Proteomes" id="UP000192731"/>
    </source>
</evidence>
<evidence type="ECO:0000256" key="13">
    <source>
        <dbReference type="PIRSR" id="PIRSR001461-2"/>
    </source>
</evidence>
<dbReference type="NCBIfam" id="NF004076">
    <property type="entry name" value="PRK05581.1-4"/>
    <property type="match status" value="1"/>
</dbReference>
<dbReference type="InterPro" id="IPR000056">
    <property type="entry name" value="Ribul_P_3_epim-like"/>
</dbReference>
<dbReference type="Pfam" id="PF00834">
    <property type="entry name" value="Ribul_P_3_epim"/>
    <property type="match status" value="1"/>
</dbReference>
<feature type="active site" description="Proton acceptor" evidence="10 12">
    <location>
        <position position="34"/>
    </location>
</feature>
<feature type="binding site" evidence="10 13">
    <location>
        <position position="32"/>
    </location>
    <ligand>
        <name>a divalent metal cation</name>
        <dbReference type="ChEBI" id="CHEBI:60240"/>
    </ligand>
</feature>
<comment type="function">
    <text evidence="10">Catalyzes the reversible epimerization of D-ribulose 5-phosphate to D-xylulose 5-phosphate.</text>
</comment>
<feature type="binding site" evidence="10 14">
    <location>
        <position position="65"/>
    </location>
    <ligand>
        <name>substrate</name>
    </ligand>
</feature>
<dbReference type="Proteomes" id="UP000192731">
    <property type="component" value="Unassembled WGS sequence"/>
</dbReference>
<comment type="catalytic activity">
    <reaction evidence="1 10 11">
        <text>D-ribulose 5-phosphate = D-xylulose 5-phosphate</text>
        <dbReference type="Rhea" id="RHEA:13677"/>
        <dbReference type="ChEBI" id="CHEBI:57737"/>
        <dbReference type="ChEBI" id="CHEBI:58121"/>
        <dbReference type="EC" id="5.1.3.1"/>
    </reaction>
</comment>
<dbReference type="Gene3D" id="3.20.20.70">
    <property type="entry name" value="Aldolase class I"/>
    <property type="match status" value="1"/>
</dbReference>
<proteinExistence type="inferred from homology"/>
<comment type="cofactor">
    <cofactor evidence="10 13">
        <name>a divalent metal cation</name>
        <dbReference type="ChEBI" id="CHEBI:60240"/>
    </cofactor>
    <text evidence="10 13">Binds 1 divalent metal cation per subunit.</text>
</comment>
<dbReference type="SUPFAM" id="SSF51366">
    <property type="entry name" value="Ribulose-phoshate binding barrel"/>
    <property type="match status" value="1"/>
</dbReference>
<dbReference type="FunFam" id="3.20.20.70:FF:000004">
    <property type="entry name" value="Ribulose-phosphate 3-epimerase"/>
    <property type="match status" value="1"/>
</dbReference>
<keyword evidence="13" id="KW-0862">Zinc</keyword>
<dbReference type="CDD" id="cd00429">
    <property type="entry name" value="RPE"/>
    <property type="match status" value="1"/>
</dbReference>
<protein>
    <recommendedName>
        <fullName evidence="7 10">Ribulose-phosphate 3-epimerase</fullName>
        <ecNumber evidence="7 10">5.1.3.1</ecNumber>
    </recommendedName>
</protein>
<keyword evidence="10 11" id="KW-0119">Carbohydrate metabolism</keyword>
<keyword evidence="13" id="KW-0464">Manganese</keyword>
<dbReference type="RefSeq" id="WP_084053827.1">
    <property type="nucleotide sequence ID" value="NZ_FWWT01000022.1"/>
</dbReference>
<keyword evidence="13" id="KW-0170">Cobalt</keyword>
<dbReference type="STRING" id="656914.SAMN00017405_0037"/>
<dbReference type="GO" id="GO:0019323">
    <property type="term" value="P:pentose catabolic process"/>
    <property type="evidence" value="ECO:0007669"/>
    <property type="project" value="UniProtKB-UniRule"/>
</dbReference>
<feature type="active site" description="Proton donor" evidence="10 12">
    <location>
        <position position="174"/>
    </location>
</feature>
<name>A0A1W1VJA5_DESTI</name>
<evidence type="ECO:0000313" key="15">
    <source>
        <dbReference type="EMBL" id="SMB93442.1"/>
    </source>
</evidence>
<evidence type="ECO:0000256" key="10">
    <source>
        <dbReference type="HAMAP-Rule" id="MF_02227"/>
    </source>
</evidence>
<dbReference type="GO" id="GO:0046872">
    <property type="term" value="F:metal ion binding"/>
    <property type="evidence" value="ECO:0007669"/>
    <property type="project" value="UniProtKB-UniRule"/>
</dbReference>
<dbReference type="InterPro" id="IPR013785">
    <property type="entry name" value="Aldolase_TIM"/>
</dbReference>
<evidence type="ECO:0000256" key="7">
    <source>
        <dbReference type="ARBA" id="ARBA00013188"/>
    </source>
</evidence>
<evidence type="ECO:0000256" key="6">
    <source>
        <dbReference type="ARBA" id="ARBA00009541"/>
    </source>
</evidence>
<dbReference type="EMBL" id="FWWT01000022">
    <property type="protein sequence ID" value="SMB93442.1"/>
    <property type="molecule type" value="Genomic_DNA"/>
</dbReference>
<feature type="binding site" evidence="14">
    <location>
        <position position="176"/>
    </location>
    <ligand>
        <name>substrate</name>
    </ligand>
</feature>
<keyword evidence="9 10" id="KW-0413">Isomerase</keyword>
<feature type="binding site" evidence="10 14">
    <location>
        <begin position="141"/>
        <end position="144"/>
    </location>
    <ligand>
        <name>substrate</name>
    </ligand>
</feature>
<evidence type="ECO:0000256" key="1">
    <source>
        <dbReference type="ARBA" id="ARBA00001782"/>
    </source>
</evidence>
<organism evidence="15 16">
    <name type="scientific">Desulfonispora thiosulfatigenes DSM 11270</name>
    <dbReference type="NCBI Taxonomy" id="656914"/>
    <lineage>
        <taxon>Bacteria</taxon>
        <taxon>Bacillati</taxon>
        <taxon>Bacillota</taxon>
        <taxon>Clostridia</taxon>
        <taxon>Eubacteriales</taxon>
        <taxon>Peptococcaceae</taxon>
        <taxon>Desulfonispora</taxon>
    </lineage>
</organism>
<keyword evidence="8 10" id="KW-0479">Metal-binding</keyword>
<feature type="binding site" evidence="10 13">
    <location>
        <position position="34"/>
    </location>
    <ligand>
        <name>a divalent metal cation</name>
        <dbReference type="ChEBI" id="CHEBI:60240"/>
    </ligand>
</feature>
<feature type="binding site" evidence="10 13">
    <location>
        <position position="174"/>
    </location>
    <ligand>
        <name>a divalent metal cation</name>
        <dbReference type="ChEBI" id="CHEBI:60240"/>
    </ligand>
</feature>
<dbReference type="NCBIfam" id="TIGR01163">
    <property type="entry name" value="rpe"/>
    <property type="match status" value="1"/>
</dbReference>
<comment type="cofactor">
    <cofactor evidence="4">
        <name>Zn(2+)</name>
        <dbReference type="ChEBI" id="CHEBI:29105"/>
    </cofactor>
</comment>
<feature type="binding site" evidence="10 14">
    <location>
        <begin position="196"/>
        <end position="197"/>
    </location>
    <ligand>
        <name>substrate</name>
    </ligand>
</feature>
<accession>A0A1W1VJA5</accession>
<comment type="cofactor">
    <cofactor evidence="2">
        <name>Mn(2+)</name>
        <dbReference type="ChEBI" id="CHEBI:29035"/>
    </cofactor>
</comment>
<dbReference type="InterPro" id="IPR026019">
    <property type="entry name" value="Ribul_P_3_epim"/>
</dbReference>
<feature type="binding site" evidence="10 13">
    <location>
        <position position="65"/>
    </location>
    <ligand>
        <name>a divalent metal cation</name>
        <dbReference type="ChEBI" id="CHEBI:60240"/>
    </ligand>
</feature>